<proteinExistence type="predicted"/>
<keyword evidence="3" id="KW-1185">Reference proteome</keyword>
<organism evidence="2 3">
    <name type="scientific">Stephania cephalantha</name>
    <dbReference type="NCBI Taxonomy" id="152367"/>
    <lineage>
        <taxon>Eukaryota</taxon>
        <taxon>Viridiplantae</taxon>
        <taxon>Streptophyta</taxon>
        <taxon>Embryophyta</taxon>
        <taxon>Tracheophyta</taxon>
        <taxon>Spermatophyta</taxon>
        <taxon>Magnoliopsida</taxon>
        <taxon>Ranunculales</taxon>
        <taxon>Menispermaceae</taxon>
        <taxon>Menispermoideae</taxon>
        <taxon>Cissampelideae</taxon>
        <taxon>Stephania</taxon>
    </lineage>
</organism>
<gene>
    <name evidence="2" type="ORF">Scep_031072</name>
</gene>
<evidence type="ECO:0000256" key="1">
    <source>
        <dbReference type="SAM" id="MobiDB-lite"/>
    </source>
</evidence>
<dbReference type="Proteomes" id="UP001419268">
    <property type="component" value="Unassembled WGS sequence"/>
</dbReference>
<sequence length="110" mass="12591">MNEFWEMVQEFLRPAGGVQPNIQNHPPENAHEGGALEEPPQAPEPAEPWKRRLSVYFPEMIKVYSDVTNDIMSSGLEISTMDTESLRECVEEVHKNPNYLKSLIRGRLPD</sequence>
<feature type="region of interest" description="Disordered" evidence="1">
    <location>
        <begin position="16"/>
        <end position="47"/>
    </location>
</feature>
<protein>
    <submittedName>
        <fullName evidence="2">Uncharacterized protein</fullName>
    </submittedName>
</protein>
<evidence type="ECO:0000313" key="3">
    <source>
        <dbReference type="Proteomes" id="UP001419268"/>
    </source>
</evidence>
<dbReference type="EMBL" id="JBBNAG010000016">
    <property type="protein sequence ID" value="KAK9081097.1"/>
    <property type="molecule type" value="Genomic_DNA"/>
</dbReference>
<comment type="caution">
    <text evidence="2">The sequence shown here is derived from an EMBL/GenBank/DDBJ whole genome shotgun (WGS) entry which is preliminary data.</text>
</comment>
<accession>A0AAP0DXR1</accession>
<evidence type="ECO:0000313" key="2">
    <source>
        <dbReference type="EMBL" id="KAK9081097.1"/>
    </source>
</evidence>
<name>A0AAP0DXR1_9MAGN</name>
<reference evidence="2 3" key="1">
    <citation type="submission" date="2024-01" db="EMBL/GenBank/DDBJ databases">
        <title>Genome assemblies of Stephania.</title>
        <authorList>
            <person name="Yang L."/>
        </authorList>
    </citation>
    <scope>NUCLEOTIDE SEQUENCE [LARGE SCALE GENOMIC DNA]</scope>
    <source>
        <strain evidence="2">JXDWG</strain>
        <tissue evidence="2">Leaf</tissue>
    </source>
</reference>
<dbReference type="AlphaFoldDB" id="A0AAP0DXR1"/>